<evidence type="ECO:0000256" key="1">
    <source>
        <dbReference type="SAM" id="Coils"/>
    </source>
</evidence>
<keyword evidence="3" id="KW-1185">Reference proteome</keyword>
<dbReference type="AlphaFoldDB" id="A0A5B8UUM2"/>
<gene>
    <name evidence="2" type="ORF">FRZ54_08590</name>
</gene>
<evidence type="ECO:0000313" key="3">
    <source>
        <dbReference type="Proteomes" id="UP000321479"/>
    </source>
</evidence>
<name>A0A5B8UUM2_9SPHI</name>
<dbReference type="RefSeq" id="WP_147031220.1">
    <property type="nucleotide sequence ID" value="NZ_CP042436.1"/>
</dbReference>
<dbReference type="Proteomes" id="UP000321479">
    <property type="component" value="Chromosome"/>
</dbReference>
<accession>A0A5B8UUM2</accession>
<reference evidence="2 3" key="1">
    <citation type="journal article" date="2017" name="Curr. Microbiol.">
        <title>Mucilaginibacter ginsenosidivorans sp. nov., Isolated from Soil of Ginseng Field.</title>
        <authorList>
            <person name="Kim M.M."/>
            <person name="Siddiqi M.Z."/>
            <person name="Im W.T."/>
        </authorList>
    </citation>
    <scope>NUCLEOTIDE SEQUENCE [LARGE SCALE GENOMIC DNA]</scope>
    <source>
        <strain evidence="2 3">Gsoil 3017</strain>
    </source>
</reference>
<organism evidence="2 3">
    <name type="scientific">Mucilaginibacter ginsenosidivorans</name>
    <dbReference type="NCBI Taxonomy" id="398053"/>
    <lineage>
        <taxon>Bacteria</taxon>
        <taxon>Pseudomonadati</taxon>
        <taxon>Bacteroidota</taxon>
        <taxon>Sphingobacteriia</taxon>
        <taxon>Sphingobacteriales</taxon>
        <taxon>Sphingobacteriaceae</taxon>
        <taxon>Mucilaginibacter</taxon>
    </lineage>
</organism>
<dbReference type="EMBL" id="CP042436">
    <property type="protein sequence ID" value="QEC62643.1"/>
    <property type="molecule type" value="Genomic_DNA"/>
</dbReference>
<sequence length="225" mass="26421">MATIASPRNFSYYLRKGYLLSDLTKKIFSGNYYHSNTSYYKTLLSQYTNFSNYVEIFTGSTKLSTVHTGINIQQGILGANARAVTSKYGKPDFIFAEKNLSIYVYKWRFNGLKTRCEVHMYNDKVFLVNYVYNQLAKHERDYIVNTIAGKYLEKYTNQVNLMHSKISDNNNNVLMIDDFLMGLKVTYLSTSESDWYERMIAEINEKKARYEQKIKTGERRLYNKL</sequence>
<dbReference type="KEGG" id="mgin:FRZ54_08590"/>
<keyword evidence="1" id="KW-0175">Coiled coil</keyword>
<protein>
    <submittedName>
        <fullName evidence="2">Uncharacterized protein</fullName>
    </submittedName>
</protein>
<proteinExistence type="predicted"/>
<feature type="coiled-coil region" evidence="1">
    <location>
        <begin position="193"/>
        <end position="220"/>
    </location>
</feature>
<evidence type="ECO:0000313" key="2">
    <source>
        <dbReference type="EMBL" id="QEC62643.1"/>
    </source>
</evidence>